<keyword evidence="3 6" id="KW-0547">Nucleotide-binding</keyword>
<evidence type="ECO:0000256" key="3">
    <source>
        <dbReference type="ARBA" id="ARBA00022741"/>
    </source>
</evidence>
<dbReference type="PANTHER" id="PTHR47989:SF40">
    <property type="entry name" value="RECEPTOR-LIKE SERINE_THREONINE-PROTEIN KINASE ALE2"/>
    <property type="match status" value="1"/>
</dbReference>
<dbReference type="InterPro" id="IPR008271">
    <property type="entry name" value="Ser/Thr_kinase_AS"/>
</dbReference>
<dbReference type="OrthoDB" id="1901798at2759"/>
<keyword evidence="2" id="KW-0808">Transferase</keyword>
<comment type="similarity">
    <text evidence="7">Belongs to the protein kinase superfamily.</text>
</comment>
<dbReference type="Pfam" id="PF07714">
    <property type="entry name" value="PK_Tyr_Ser-Thr"/>
    <property type="match status" value="1"/>
</dbReference>
<feature type="compositionally biased region" description="Basic and acidic residues" evidence="8">
    <location>
        <begin position="371"/>
        <end position="384"/>
    </location>
</feature>
<name>A0A7I8K388_SPIIN</name>
<dbReference type="InterPro" id="IPR000719">
    <property type="entry name" value="Prot_kinase_dom"/>
</dbReference>
<protein>
    <recommendedName>
        <fullName evidence="9">Protein kinase domain-containing protein</fullName>
    </recommendedName>
</protein>
<dbReference type="InterPro" id="IPR017441">
    <property type="entry name" value="Protein_kinase_ATP_BS"/>
</dbReference>
<dbReference type="PROSITE" id="PS50011">
    <property type="entry name" value="PROTEIN_KINASE_DOM"/>
    <property type="match status" value="1"/>
</dbReference>
<dbReference type="AlphaFoldDB" id="A0A7I8K388"/>
<evidence type="ECO:0000256" key="1">
    <source>
        <dbReference type="ARBA" id="ARBA00022527"/>
    </source>
</evidence>
<dbReference type="FunFam" id="1.10.510.10:FF:000051">
    <property type="entry name" value="Receptor-like serine/threonine-protein kinase ALE2"/>
    <property type="match status" value="1"/>
</dbReference>
<proteinExistence type="inferred from homology"/>
<feature type="compositionally biased region" description="Polar residues" evidence="8">
    <location>
        <begin position="354"/>
        <end position="364"/>
    </location>
</feature>
<dbReference type="PROSITE" id="PS00107">
    <property type="entry name" value="PROTEIN_KINASE_ATP"/>
    <property type="match status" value="1"/>
</dbReference>
<dbReference type="InterPro" id="IPR011009">
    <property type="entry name" value="Kinase-like_dom_sf"/>
</dbReference>
<dbReference type="PANTHER" id="PTHR47989">
    <property type="entry name" value="OS01G0750732 PROTEIN"/>
    <property type="match status" value="1"/>
</dbReference>
<accession>A0A7I8K388</accession>
<feature type="domain" description="Protein kinase" evidence="9">
    <location>
        <begin position="59"/>
        <end position="306"/>
    </location>
</feature>
<evidence type="ECO:0000313" key="10">
    <source>
        <dbReference type="EMBL" id="CAA7390593.1"/>
    </source>
</evidence>
<keyword evidence="11" id="KW-1185">Reference proteome</keyword>
<evidence type="ECO:0000313" key="11">
    <source>
        <dbReference type="Proteomes" id="UP000663760"/>
    </source>
</evidence>
<keyword evidence="5 6" id="KW-0067">ATP-binding</keyword>
<organism evidence="10 11">
    <name type="scientific">Spirodela intermedia</name>
    <name type="common">Intermediate duckweed</name>
    <dbReference type="NCBI Taxonomy" id="51605"/>
    <lineage>
        <taxon>Eukaryota</taxon>
        <taxon>Viridiplantae</taxon>
        <taxon>Streptophyta</taxon>
        <taxon>Embryophyta</taxon>
        <taxon>Tracheophyta</taxon>
        <taxon>Spermatophyta</taxon>
        <taxon>Magnoliopsida</taxon>
        <taxon>Liliopsida</taxon>
        <taxon>Araceae</taxon>
        <taxon>Lemnoideae</taxon>
        <taxon>Spirodela</taxon>
    </lineage>
</organism>
<keyword evidence="1 7" id="KW-0723">Serine/threonine-protein kinase</keyword>
<evidence type="ECO:0000256" key="6">
    <source>
        <dbReference type="PROSITE-ProRule" id="PRU10141"/>
    </source>
</evidence>
<dbReference type="GO" id="GO:0004674">
    <property type="term" value="F:protein serine/threonine kinase activity"/>
    <property type="evidence" value="ECO:0007669"/>
    <property type="project" value="UniProtKB-KW"/>
</dbReference>
<reference evidence="10" key="1">
    <citation type="submission" date="2020-02" db="EMBL/GenBank/DDBJ databases">
        <authorList>
            <person name="Scholz U."/>
            <person name="Mascher M."/>
            <person name="Fiebig A."/>
        </authorList>
    </citation>
    <scope>NUCLEOTIDE SEQUENCE</scope>
</reference>
<dbReference type="InterPro" id="IPR001245">
    <property type="entry name" value="Ser-Thr/Tyr_kinase_cat_dom"/>
</dbReference>
<feature type="region of interest" description="Disordered" evidence="8">
    <location>
        <begin position="354"/>
        <end position="395"/>
    </location>
</feature>
<gene>
    <name evidence="10" type="ORF">SI8410_02002055</name>
</gene>
<dbReference type="Gene3D" id="1.10.510.10">
    <property type="entry name" value="Transferase(Phosphotransferase) domain 1"/>
    <property type="match status" value="1"/>
</dbReference>
<sequence length="420" mass="46267">MDETQRTIHCCAHLIDIKRQTDCRSAGSTSLSPVSTIITCAPSVKAFSLAELESATDKFSSERLLGEGGFGRVYNGALVNGFEVAIKLLSREHRRMLCQLNHRNLVKLIGICIDGRTRCLVYEFIQNGSVESHLHGADRTRGPLEWNTRLKIALGAARGLAYLHEDSNPCVVHCDFKASNVLLEDDFTPKVSDFGLARDASEGTQHISSRFMGTFGYIQYAMTGHLLVKSDVYSFGVVLLELLSGRMSVDNRQPQGQENLVSWARPLLTSRRGLERLVDPSLAGDYDFDDMARVAAIASLCVHPEVLQRPFMGEVVQALKLVSSDPAEICDVNGEPGAGGSWWDAGTPRRSYGGLTSSFTSIERSSGPAEDMARRGESPARENRSAPLRTGRRRSGLSGLRGIWSENEVLFRRFGGWWRG</sequence>
<evidence type="ECO:0000256" key="8">
    <source>
        <dbReference type="SAM" id="MobiDB-lite"/>
    </source>
</evidence>
<evidence type="ECO:0000259" key="9">
    <source>
        <dbReference type="PROSITE" id="PS50011"/>
    </source>
</evidence>
<dbReference type="PROSITE" id="PS00108">
    <property type="entry name" value="PROTEIN_KINASE_ST"/>
    <property type="match status" value="1"/>
</dbReference>
<feature type="binding site" evidence="6">
    <location>
        <position position="87"/>
    </location>
    <ligand>
        <name>ATP</name>
        <dbReference type="ChEBI" id="CHEBI:30616"/>
    </ligand>
</feature>
<dbReference type="SUPFAM" id="SSF56112">
    <property type="entry name" value="Protein kinase-like (PK-like)"/>
    <property type="match status" value="1"/>
</dbReference>
<keyword evidence="4" id="KW-0418">Kinase</keyword>
<evidence type="ECO:0000256" key="5">
    <source>
        <dbReference type="ARBA" id="ARBA00022840"/>
    </source>
</evidence>
<dbReference type="EMBL" id="LR746265">
    <property type="protein sequence ID" value="CAA7390593.1"/>
    <property type="molecule type" value="Genomic_DNA"/>
</dbReference>
<evidence type="ECO:0000256" key="7">
    <source>
        <dbReference type="RuleBase" id="RU000304"/>
    </source>
</evidence>
<evidence type="ECO:0000256" key="4">
    <source>
        <dbReference type="ARBA" id="ARBA00022777"/>
    </source>
</evidence>
<dbReference type="Gene3D" id="3.30.200.20">
    <property type="entry name" value="Phosphorylase Kinase, domain 1"/>
    <property type="match status" value="1"/>
</dbReference>
<evidence type="ECO:0000256" key="2">
    <source>
        <dbReference type="ARBA" id="ARBA00022679"/>
    </source>
</evidence>
<dbReference type="Proteomes" id="UP000663760">
    <property type="component" value="Chromosome 2"/>
</dbReference>
<dbReference type="GO" id="GO:0005524">
    <property type="term" value="F:ATP binding"/>
    <property type="evidence" value="ECO:0007669"/>
    <property type="project" value="UniProtKB-UniRule"/>
</dbReference>